<feature type="transmembrane region" description="Helical" evidence="1">
    <location>
        <begin position="230"/>
        <end position="250"/>
    </location>
</feature>
<dbReference type="RefSeq" id="WP_051511781.1">
    <property type="nucleotide sequence ID" value="NZ_AVFL01000005.1"/>
</dbReference>
<feature type="domain" description="Phosphatidic acid phosphatase type 2/haloperoxidase" evidence="2">
    <location>
        <begin position="125"/>
        <end position="248"/>
    </location>
</feature>
<sequence length="276" mass="30284">MDLEESIRANDEVATPRSLRARWSARACGAVLILLVLVPAIDLGISAIFYSHGLGFVWRNQPVPEAIHEAIQVLARLIGVATLLGLVHTSGLTLWDRWKSRPSPDPVDIRAATLLTLGPRSWAFLFLGLVLGPGLIANVVLKDMWSRARPVHVEEFGGHQYFSPPMVISNQCEKNCSFVAGDAAMGFYLQIFAYVVARRLAGPLLIVGMAAGLSAGLLRIGMGAHFFSDVIYAGVFMTVTIAGLHAAMFAPKQTLDLWRRWTPWCDRQWPSRGGRP</sequence>
<dbReference type="OrthoDB" id="9813524at2"/>
<feature type="transmembrane region" description="Helical" evidence="1">
    <location>
        <begin position="204"/>
        <end position="224"/>
    </location>
</feature>
<dbReference type="Gene3D" id="1.20.144.10">
    <property type="entry name" value="Phosphatidic acid phosphatase type 2/haloperoxidase"/>
    <property type="match status" value="1"/>
</dbReference>
<protein>
    <submittedName>
        <fullName evidence="3">Phosphatidic acid phosphatase</fullName>
    </submittedName>
</protein>
<evidence type="ECO:0000313" key="4">
    <source>
        <dbReference type="Proteomes" id="UP000019486"/>
    </source>
</evidence>
<dbReference type="AlphaFoldDB" id="W9H8L6"/>
<dbReference type="InterPro" id="IPR036938">
    <property type="entry name" value="PAP2/HPO_sf"/>
</dbReference>
<dbReference type="Proteomes" id="UP000019486">
    <property type="component" value="Unassembled WGS sequence"/>
</dbReference>
<proteinExistence type="predicted"/>
<dbReference type="CDD" id="cd03396">
    <property type="entry name" value="PAP2_like_6"/>
    <property type="match status" value="1"/>
</dbReference>
<accession>W9H8L6</accession>
<reference evidence="3 4" key="1">
    <citation type="submission" date="2013-08" db="EMBL/GenBank/DDBJ databases">
        <title>The genome sequence of Skermanella stibiiresistens.</title>
        <authorList>
            <person name="Zhu W."/>
            <person name="Wang G."/>
        </authorList>
    </citation>
    <scope>NUCLEOTIDE SEQUENCE [LARGE SCALE GENOMIC DNA]</scope>
    <source>
        <strain evidence="3 4">SB22</strain>
    </source>
</reference>
<keyword evidence="1" id="KW-0472">Membrane</keyword>
<feature type="transmembrane region" description="Helical" evidence="1">
    <location>
        <begin position="27"/>
        <end position="50"/>
    </location>
</feature>
<dbReference type="EMBL" id="AVFL01000005">
    <property type="protein sequence ID" value="EWY41096.1"/>
    <property type="molecule type" value="Genomic_DNA"/>
</dbReference>
<dbReference type="SUPFAM" id="SSF48317">
    <property type="entry name" value="Acid phosphatase/Vanadium-dependent haloperoxidase"/>
    <property type="match status" value="1"/>
</dbReference>
<evidence type="ECO:0000256" key="1">
    <source>
        <dbReference type="SAM" id="Phobius"/>
    </source>
</evidence>
<evidence type="ECO:0000259" key="2">
    <source>
        <dbReference type="Pfam" id="PF01569"/>
    </source>
</evidence>
<feature type="transmembrane region" description="Helical" evidence="1">
    <location>
        <begin position="122"/>
        <end position="141"/>
    </location>
</feature>
<dbReference type="Pfam" id="PF01569">
    <property type="entry name" value="PAP2"/>
    <property type="match status" value="1"/>
</dbReference>
<keyword evidence="4" id="KW-1185">Reference proteome</keyword>
<dbReference type="InterPro" id="IPR000326">
    <property type="entry name" value="PAP2/HPO"/>
</dbReference>
<evidence type="ECO:0000313" key="3">
    <source>
        <dbReference type="EMBL" id="EWY41096.1"/>
    </source>
</evidence>
<keyword evidence="1" id="KW-0812">Transmembrane</keyword>
<dbReference type="STRING" id="1385369.N825_31005"/>
<feature type="transmembrane region" description="Helical" evidence="1">
    <location>
        <begin position="178"/>
        <end position="197"/>
    </location>
</feature>
<gene>
    <name evidence="3" type="ORF">N825_31005</name>
</gene>
<comment type="caution">
    <text evidence="3">The sequence shown here is derived from an EMBL/GenBank/DDBJ whole genome shotgun (WGS) entry which is preliminary data.</text>
</comment>
<name>W9H8L6_9PROT</name>
<keyword evidence="1" id="KW-1133">Transmembrane helix</keyword>
<organism evidence="3 4">
    <name type="scientific">Skermanella stibiiresistens SB22</name>
    <dbReference type="NCBI Taxonomy" id="1385369"/>
    <lineage>
        <taxon>Bacteria</taxon>
        <taxon>Pseudomonadati</taxon>
        <taxon>Pseudomonadota</taxon>
        <taxon>Alphaproteobacteria</taxon>
        <taxon>Rhodospirillales</taxon>
        <taxon>Azospirillaceae</taxon>
        <taxon>Skermanella</taxon>
    </lineage>
</organism>